<keyword evidence="6" id="KW-1185">Reference proteome</keyword>
<keyword evidence="4" id="KW-0675">Receptor</keyword>
<dbReference type="SUPFAM" id="SSF48508">
    <property type="entry name" value="Nuclear receptor ligand-binding domain"/>
    <property type="match status" value="1"/>
</dbReference>
<evidence type="ECO:0000313" key="6">
    <source>
        <dbReference type="Proteomes" id="UP000008281"/>
    </source>
</evidence>
<evidence type="ECO:0000256" key="1">
    <source>
        <dbReference type="ARBA" id="ARBA00005993"/>
    </source>
</evidence>
<dbReference type="OrthoDB" id="5789396at2759"/>
<protein>
    <recommendedName>
        <fullName evidence="7">NR LBD domain-containing protein</fullName>
    </recommendedName>
</protein>
<accession>E3MB78</accession>
<dbReference type="HOGENOM" id="CLU_2814868_0_0_1"/>
<evidence type="ECO:0008006" key="7">
    <source>
        <dbReference type="Google" id="ProtNLM"/>
    </source>
</evidence>
<dbReference type="InParanoid" id="E3MB78"/>
<evidence type="ECO:0000256" key="3">
    <source>
        <dbReference type="ARBA" id="ARBA00023163"/>
    </source>
</evidence>
<proteinExistence type="inferred from homology"/>
<organism evidence="6">
    <name type="scientific">Caenorhabditis remanei</name>
    <name type="common">Caenorhabditis vulgaris</name>
    <dbReference type="NCBI Taxonomy" id="31234"/>
    <lineage>
        <taxon>Eukaryota</taxon>
        <taxon>Metazoa</taxon>
        <taxon>Ecdysozoa</taxon>
        <taxon>Nematoda</taxon>
        <taxon>Chromadorea</taxon>
        <taxon>Rhabditida</taxon>
        <taxon>Rhabditina</taxon>
        <taxon>Rhabditomorpha</taxon>
        <taxon>Rhabditoidea</taxon>
        <taxon>Rhabditidae</taxon>
        <taxon>Peloderinae</taxon>
        <taxon>Caenorhabditis</taxon>
    </lineage>
</organism>
<dbReference type="EMBL" id="DS268433">
    <property type="protein sequence ID" value="EFO97658.1"/>
    <property type="molecule type" value="Genomic_DNA"/>
</dbReference>
<keyword evidence="3" id="KW-0804">Transcription</keyword>
<dbReference type="Proteomes" id="UP000008281">
    <property type="component" value="Unassembled WGS sequence"/>
</dbReference>
<keyword evidence="2" id="KW-0805">Transcription regulation</keyword>
<name>E3MB78_CAERE</name>
<evidence type="ECO:0000313" key="5">
    <source>
        <dbReference type="EMBL" id="EFO97658.1"/>
    </source>
</evidence>
<dbReference type="PANTHER" id="PTHR45886">
    <property type="entry name" value="NUCLEAR HORMONE RECEPTOR FAMILY-RELATED-RELATED"/>
    <property type="match status" value="1"/>
</dbReference>
<reference evidence="5" key="1">
    <citation type="submission" date="2007-07" db="EMBL/GenBank/DDBJ databases">
        <title>PCAP assembly of the Caenorhabditis remanei genome.</title>
        <authorList>
            <consortium name="The Caenorhabditis remanei Sequencing Consortium"/>
            <person name="Wilson R.K."/>
        </authorList>
    </citation>
    <scope>NUCLEOTIDE SEQUENCE [LARGE SCALE GENOMIC DNA]</scope>
    <source>
        <strain evidence="5">PB4641</strain>
    </source>
</reference>
<evidence type="ECO:0000256" key="4">
    <source>
        <dbReference type="ARBA" id="ARBA00023170"/>
    </source>
</evidence>
<evidence type="ECO:0000256" key="2">
    <source>
        <dbReference type="ARBA" id="ARBA00023015"/>
    </source>
</evidence>
<dbReference type="AlphaFoldDB" id="E3MB78"/>
<gene>
    <name evidence="5" type="ORF">CRE_15996</name>
</gene>
<sequence>MYSSTLLQYCLNTYQQFGPSRFTDLLSISHIINGTYESFSQIILTLKYYHPKPQTKQLFIDILDSME</sequence>
<dbReference type="InterPro" id="IPR035500">
    <property type="entry name" value="NHR-like_dom_sf"/>
</dbReference>
<comment type="similarity">
    <text evidence="1">Belongs to the nuclear hormone receptor family.</text>
</comment>
<dbReference type="PANTHER" id="PTHR45886:SF18">
    <property type="entry name" value="NR LBD DOMAIN-CONTAINING PROTEIN-RELATED"/>
    <property type="match status" value="1"/>
</dbReference>